<evidence type="ECO:0000256" key="2">
    <source>
        <dbReference type="ARBA" id="ARBA00022729"/>
    </source>
</evidence>
<dbReference type="PANTHER" id="PTHR43903">
    <property type="entry name" value="NEUROLIGIN"/>
    <property type="match status" value="1"/>
</dbReference>
<dbReference type="InterPro" id="IPR019819">
    <property type="entry name" value="Carboxylesterase_B_CS"/>
</dbReference>
<dbReference type="InterPro" id="IPR051093">
    <property type="entry name" value="Neuroligin/BSAL"/>
</dbReference>
<evidence type="ECO:0000256" key="1">
    <source>
        <dbReference type="ARBA" id="ARBA00005964"/>
    </source>
</evidence>
<dbReference type="SUPFAM" id="SSF53474">
    <property type="entry name" value="alpha/beta-Hydrolases"/>
    <property type="match status" value="1"/>
</dbReference>
<dbReference type="Ensembl" id="ENSPLAT00000006412.1">
    <property type="protein sequence ID" value="ENSPLAP00000006342.1"/>
    <property type="gene ID" value="ENSPLAG00000008477.1"/>
</dbReference>
<dbReference type="AlphaFoldDB" id="A0A3B3U0Y8"/>
<dbReference type="Pfam" id="PF00135">
    <property type="entry name" value="COesterase"/>
    <property type="match status" value="1"/>
</dbReference>
<reference evidence="5" key="1">
    <citation type="submission" date="2025-05" db="UniProtKB">
        <authorList>
            <consortium name="Ensembl"/>
        </authorList>
    </citation>
    <scope>IDENTIFICATION</scope>
</reference>
<dbReference type="GeneTree" id="ENSGT00940000156607"/>
<dbReference type="InterPro" id="IPR029058">
    <property type="entry name" value="AB_hydrolase_fold"/>
</dbReference>
<feature type="domain" description="Carboxylesterase type B" evidence="4">
    <location>
        <begin position="43"/>
        <end position="283"/>
    </location>
</feature>
<evidence type="ECO:0000313" key="6">
    <source>
        <dbReference type="Proteomes" id="UP000261500"/>
    </source>
</evidence>
<organism evidence="5 6">
    <name type="scientific">Poecilia latipinna</name>
    <name type="common">sailfin molly</name>
    <dbReference type="NCBI Taxonomy" id="48699"/>
    <lineage>
        <taxon>Eukaryota</taxon>
        <taxon>Metazoa</taxon>
        <taxon>Chordata</taxon>
        <taxon>Craniata</taxon>
        <taxon>Vertebrata</taxon>
        <taxon>Euteleostomi</taxon>
        <taxon>Actinopterygii</taxon>
        <taxon>Neopterygii</taxon>
        <taxon>Teleostei</taxon>
        <taxon>Neoteleostei</taxon>
        <taxon>Acanthomorphata</taxon>
        <taxon>Ovalentaria</taxon>
        <taxon>Atherinomorphae</taxon>
        <taxon>Cyprinodontiformes</taxon>
        <taxon>Poeciliidae</taxon>
        <taxon>Poeciliinae</taxon>
        <taxon>Poecilia</taxon>
    </lineage>
</organism>
<evidence type="ECO:0000313" key="5">
    <source>
        <dbReference type="Ensembl" id="ENSPLAP00000006342.1"/>
    </source>
</evidence>
<protein>
    <submittedName>
        <fullName evidence="5">Neuroligin-4, X-linked-like</fullName>
    </submittedName>
</protein>
<dbReference type="Ensembl" id="ENSPLAT00000006571.1">
    <property type="protein sequence ID" value="ENSPLAP00000023182.1"/>
    <property type="gene ID" value="ENSPLAG00000008361.1"/>
</dbReference>
<accession>A0A3B3U0Y8</accession>
<sequence length="296" mass="31945">HLLFLTIPPSPFSSSLGFPSLLLSLCFSLSLQPTSLSAEQTVPVVSTAQGRIRGILTPLPSDLLGPVIQYLGVPYARPPTGDRRFQAPEPPLPWPGIRNVTQFAPVCPQALDERSMLGDMMPSWLTANLDIAATYLTHQSEDCLYLNIYVPTEEGKWEGHRLTHAYILVDINEGGQRPVMVYVHGGSYSEGTGNMMDGSVLASYGNVIVITLNYRLGVLGFLSTGDQAAKGNYGLLDQIQALRWVKENIASFGGDPSRVTVFGSGAGASCVSLLTLSHYSEGKRKSCNTISLLTDV</sequence>
<evidence type="ECO:0000256" key="3">
    <source>
        <dbReference type="SAM" id="SignalP"/>
    </source>
</evidence>
<keyword evidence="6" id="KW-1185">Reference proteome</keyword>
<evidence type="ECO:0000259" key="4">
    <source>
        <dbReference type="Pfam" id="PF00135"/>
    </source>
</evidence>
<name>A0A3B3U0Y8_9TELE</name>
<keyword evidence="2 3" id="KW-0732">Signal</keyword>
<comment type="similarity">
    <text evidence="1">Belongs to the type-B carboxylesterase/lipase family.</text>
</comment>
<dbReference type="Proteomes" id="UP000261500">
    <property type="component" value="Unplaced"/>
</dbReference>
<proteinExistence type="inferred from homology"/>
<feature type="chain" id="PRO_5044589466" evidence="3">
    <location>
        <begin position="38"/>
        <end position="296"/>
    </location>
</feature>
<dbReference type="PROSITE" id="PS00941">
    <property type="entry name" value="CARBOXYLESTERASE_B_2"/>
    <property type="match status" value="1"/>
</dbReference>
<feature type="signal peptide" evidence="3">
    <location>
        <begin position="1"/>
        <end position="37"/>
    </location>
</feature>
<dbReference type="Gene3D" id="3.40.50.1820">
    <property type="entry name" value="alpha/beta hydrolase"/>
    <property type="match status" value="1"/>
</dbReference>
<dbReference type="InterPro" id="IPR002018">
    <property type="entry name" value="CarbesteraseB"/>
</dbReference>